<protein>
    <recommendedName>
        <fullName evidence="7">Nuclear pore complex protein</fullName>
    </recommendedName>
</protein>
<evidence type="ECO:0000313" key="9">
    <source>
        <dbReference type="Proteomes" id="UP000717585"/>
    </source>
</evidence>
<dbReference type="InterPro" id="IPR007252">
    <property type="entry name" value="Nup84/Nup107"/>
</dbReference>
<dbReference type="Proteomes" id="UP000717585">
    <property type="component" value="Unassembled WGS sequence"/>
</dbReference>
<keyword evidence="6 7" id="KW-0539">Nucleus</keyword>
<evidence type="ECO:0000256" key="4">
    <source>
        <dbReference type="ARBA" id="ARBA00023010"/>
    </source>
</evidence>
<keyword evidence="3" id="KW-0653">Protein transport</keyword>
<dbReference type="PANTHER" id="PTHR13003:SF2">
    <property type="entry name" value="NUCLEAR PORE COMPLEX PROTEIN NUP107"/>
    <property type="match status" value="1"/>
</dbReference>
<dbReference type="AlphaFoldDB" id="A0A8J6B8D2"/>
<sequence>MQQPEAMLDDLEAENPRFHMLLGGLLADRVKSNCHSINCQEPMADTGAITRQMLLGTYSGWESPFPDLKRLSKRIKAHDFTTRQLSILLVIYESIRSEEGITISIDCDHATRSEMFNAMFTHIRVGHYDEAILLAEQCARFDVSATLRGAPGFMSDHRRELTAAGSDTIDLWLTAAAGHAKTCPDPYEAAVYGVFSGEVEPLMTVAETAEDRAWALLTCMLHTRLVDTLNGLLEKVDSESIKPLPSPSQAPALRGLTIGDVFTHTTTGWGHSPALIAEAHVITGDYDAALSVLESASPSDLDAAFAMAVLTLRDDFGLDLNADAVHQVVIRHLDNLLRSGRPRDVLNEYARFTSKLDATTHPRLMAELVGPITDTEGRLTALQAMAEHGIDTAAVALVTADGLFDRYHRSNDDDELGVAVNAVQWLCFDPALRVQAIGRAVRYCRRLVAIGGAHLAREMLLNVIPAGYSKITSDSAVEVVLVRSLNAIDLFVETYHCFSNFLSDLDSESAQGQQIQAQRLESIISGFDMVLSDSDPWLIDRLENLDPTVAEAVIAAEGGPTSRQARADSVHRAQVAAFTAACDMLAHVAGLVPERRRECAELVAIGAAHEHVLPVLKACGFISGLLQKVALLLSETPAAVDFYRAGEWVAVS</sequence>
<gene>
    <name evidence="8" type="ORF">J8273_2095</name>
</gene>
<dbReference type="Gene3D" id="1.10.3450.20">
    <property type="match status" value="1"/>
</dbReference>
<evidence type="ECO:0000256" key="1">
    <source>
        <dbReference type="ARBA" id="ARBA00022448"/>
    </source>
</evidence>
<comment type="subunit">
    <text evidence="7">Part of the nuclear pore complex (NPC).</text>
</comment>
<keyword evidence="2" id="KW-0509">mRNA transport</keyword>
<name>A0A8J6B8D2_9EUKA</name>
<dbReference type="GO" id="GO:0017056">
    <property type="term" value="F:structural constituent of nuclear pore"/>
    <property type="evidence" value="ECO:0007669"/>
    <property type="project" value="UniProtKB-UniRule"/>
</dbReference>
<reference evidence="8" key="1">
    <citation type="submission" date="2021-05" db="EMBL/GenBank/DDBJ databases">
        <title>A free-living protist that lacks canonical eukaryotic 1 DNA replication and segregation systems.</title>
        <authorList>
            <person name="Salas-Leiva D.E."/>
            <person name="Tromer E.C."/>
            <person name="Curtis B.A."/>
            <person name="Jerlstrom-Hultqvist J."/>
            <person name="Kolisko M."/>
            <person name="Yi Z."/>
            <person name="Salas-Leiva J.S."/>
            <person name="Gallot-Lavallee L."/>
            <person name="Kops G.J.P.L."/>
            <person name="Archibald J.M."/>
            <person name="Simpson A.G.B."/>
            <person name="Roger A.J."/>
        </authorList>
    </citation>
    <scope>NUCLEOTIDE SEQUENCE</scope>
    <source>
        <strain evidence="8">BICM</strain>
    </source>
</reference>
<proteinExistence type="inferred from homology"/>
<comment type="function">
    <text evidence="7">Functions as a component of the nuclear pore complex (NPC).</text>
</comment>
<dbReference type="EMBL" id="JAHDYR010000006">
    <property type="protein sequence ID" value="KAG9396364.1"/>
    <property type="molecule type" value="Genomic_DNA"/>
</dbReference>
<comment type="caution">
    <text evidence="8">The sequence shown here is derived from an EMBL/GenBank/DDBJ whole genome shotgun (WGS) entry which is preliminary data.</text>
</comment>
<dbReference type="GO" id="GO:0000973">
    <property type="term" value="P:post-transcriptional tethering of RNA polymerase II gene DNA at nuclear periphery"/>
    <property type="evidence" value="ECO:0007669"/>
    <property type="project" value="TreeGrafter"/>
</dbReference>
<keyword evidence="1 7" id="KW-0813">Transport</keyword>
<evidence type="ECO:0000256" key="6">
    <source>
        <dbReference type="ARBA" id="ARBA00023242"/>
    </source>
</evidence>
<organism evidence="8 9">
    <name type="scientific">Carpediemonas membranifera</name>
    <dbReference type="NCBI Taxonomy" id="201153"/>
    <lineage>
        <taxon>Eukaryota</taxon>
        <taxon>Metamonada</taxon>
        <taxon>Carpediemonas-like organisms</taxon>
        <taxon>Carpediemonas</taxon>
    </lineage>
</organism>
<keyword evidence="9" id="KW-1185">Reference proteome</keyword>
<evidence type="ECO:0000256" key="2">
    <source>
        <dbReference type="ARBA" id="ARBA00022816"/>
    </source>
</evidence>
<dbReference type="Pfam" id="PF04121">
    <property type="entry name" value="Nup84_Nup100"/>
    <property type="match status" value="1"/>
</dbReference>
<accession>A0A8J6B8D2</accession>
<keyword evidence="5 7" id="KW-0906">Nuclear pore complex</keyword>
<dbReference type="GO" id="GO:0031080">
    <property type="term" value="C:nuclear pore outer ring"/>
    <property type="evidence" value="ECO:0007669"/>
    <property type="project" value="TreeGrafter"/>
</dbReference>
<dbReference type="OrthoDB" id="3098at2759"/>
<dbReference type="GO" id="GO:0006606">
    <property type="term" value="P:protein import into nucleus"/>
    <property type="evidence" value="ECO:0007669"/>
    <property type="project" value="TreeGrafter"/>
</dbReference>
<evidence type="ECO:0000256" key="7">
    <source>
        <dbReference type="RuleBase" id="RU365072"/>
    </source>
</evidence>
<dbReference type="PANTHER" id="PTHR13003">
    <property type="entry name" value="NUP107-RELATED"/>
    <property type="match status" value="1"/>
</dbReference>
<keyword evidence="4 7" id="KW-0811">Translocation</keyword>
<dbReference type="GO" id="GO:0031965">
    <property type="term" value="C:nuclear membrane"/>
    <property type="evidence" value="ECO:0007669"/>
    <property type="project" value="UniProtKB-SubCell"/>
</dbReference>
<evidence type="ECO:0000313" key="8">
    <source>
        <dbReference type="EMBL" id="KAG9396364.1"/>
    </source>
</evidence>
<dbReference type="GO" id="GO:0006406">
    <property type="term" value="P:mRNA export from nucleus"/>
    <property type="evidence" value="ECO:0007669"/>
    <property type="project" value="TreeGrafter"/>
</dbReference>
<comment type="similarity">
    <text evidence="7">Belongs to the nucleoporin Nup84/Nup107 family.</text>
</comment>
<comment type="subcellular location">
    <subcellularLocation>
        <location evidence="7">Nucleus</location>
        <location evidence="7">Nuclear pore complex</location>
    </subcellularLocation>
    <subcellularLocation>
        <location evidence="7">Nucleus membrane</location>
    </subcellularLocation>
</comment>
<evidence type="ECO:0000256" key="5">
    <source>
        <dbReference type="ARBA" id="ARBA00023132"/>
    </source>
</evidence>
<keyword evidence="7" id="KW-0472">Membrane</keyword>
<evidence type="ECO:0000256" key="3">
    <source>
        <dbReference type="ARBA" id="ARBA00022927"/>
    </source>
</evidence>